<feature type="region of interest" description="Disordered" evidence="1">
    <location>
        <begin position="1"/>
        <end position="26"/>
    </location>
</feature>
<dbReference type="EMBL" id="CP106982">
    <property type="protein sequence ID" value="UYF95583.1"/>
    <property type="molecule type" value="Genomic_DNA"/>
</dbReference>
<evidence type="ECO:0000313" key="4">
    <source>
        <dbReference type="Proteomes" id="UP001163947"/>
    </source>
</evidence>
<dbReference type="Proteomes" id="UP001163947">
    <property type="component" value="Chromosome"/>
</dbReference>
<protein>
    <submittedName>
        <fullName evidence="3">RES family NAD+ phosphorylase</fullName>
    </submittedName>
</protein>
<reference evidence="3" key="1">
    <citation type="submission" date="2022-09" db="EMBL/GenBank/DDBJ databases">
        <title>The genome sequence of Rhodococcus aetherivorans N1.</title>
        <authorList>
            <person name="Jiang W."/>
        </authorList>
    </citation>
    <scope>NUCLEOTIDE SEQUENCE</scope>
    <source>
        <strain evidence="3">N1</strain>
    </source>
</reference>
<dbReference type="AlphaFoldDB" id="A0AA46SB85"/>
<evidence type="ECO:0000259" key="2">
    <source>
        <dbReference type="Pfam" id="PF08808"/>
    </source>
</evidence>
<gene>
    <name evidence="3" type="ORF">OCS65_07450</name>
</gene>
<dbReference type="Pfam" id="PF08808">
    <property type="entry name" value="RES"/>
    <property type="match status" value="1"/>
</dbReference>
<name>A0AA46SB85_9NOCA</name>
<evidence type="ECO:0000313" key="3">
    <source>
        <dbReference type="EMBL" id="UYF95583.1"/>
    </source>
</evidence>
<evidence type="ECO:0000256" key="1">
    <source>
        <dbReference type="SAM" id="MobiDB-lite"/>
    </source>
</evidence>
<dbReference type="RefSeq" id="WP_263509284.1">
    <property type="nucleotide sequence ID" value="NZ_CP106982.1"/>
</dbReference>
<feature type="domain" description="RES" evidence="2">
    <location>
        <begin position="35"/>
        <end position="170"/>
    </location>
</feature>
<proteinExistence type="predicted"/>
<sequence length="213" mass="23518">MNVSRAQQHLKPPPSPDTLRGRFPETGPAARTTIYRSHAAGLGAWWFSSNGGGRFDLTGSEGTCYTAETELITLLEAWSGIYVIPRPELVKRDISTVIVRRDLRLADATSNRAIQFGLTSEMFTTTDDPLTQQWAKALHEAGFDDIRYLARHDLKHVDACIAVFAASGDQTGTDEEPSDFAVLGTENLLDRPDLWEALEEEAGIVVLDIPRSF</sequence>
<dbReference type="GeneID" id="83620241"/>
<dbReference type="InterPro" id="IPR014914">
    <property type="entry name" value="RES_dom"/>
</dbReference>
<accession>A0AA46SB85</accession>
<organism evidence="3 4">
    <name type="scientific">Rhodococcus aetherivorans</name>
    <dbReference type="NCBI Taxonomy" id="191292"/>
    <lineage>
        <taxon>Bacteria</taxon>
        <taxon>Bacillati</taxon>
        <taxon>Actinomycetota</taxon>
        <taxon>Actinomycetes</taxon>
        <taxon>Mycobacteriales</taxon>
        <taxon>Nocardiaceae</taxon>
        <taxon>Rhodococcus</taxon>
    </lineage>
</organism>